<gene>
    <name evidence="1" type="primary">EXOSC10_1</name>
    <name evidence="1" type="ORF">OS493_038039</name>
</gene>
<dbReference type="AlphaFoldDB" id="A0A9X0CHL7"/>
<dbReference type="GO" id="GO:0071039">
    <property type="term" value="P:nuclear polyadenylation-dependent CUT catabolic process"/>
    <property type="evidence" value="ECO:0007669"/>
    <property type="project" value="TreeGrafter"/>
</dbReference>
<dbReference type="Gene3D" id="3.30.420.10">
    <property type="entry name" value="Ribonuclease H-like superfamily/Ribonuclease H"/>
    <property type="match status" value="1"/>
</dbReference>
<dbReference type="EMBL" id="MU827384">
    <property type="protein sequence ID" value="KAJ7350168.1"/>
    <property type="molecule type" value="Genomic_DNA"/>
</dbReference>
<dbReference type="GO" id="GO:0071035">
    <property type="term" value="P:nuclear polyadenylation-dependent rRNA catabolic process"/>
    <property type="evidence" value="ECO:0007669"/>
    <property type="project" value="TreeGrafter"/>
</dbReference>
<dbReference type="GO" id="GO:0071038">
    <property type="term" value="P:TRAMP-dependent tRNA surveillance pathway"/>
    <property type="evidence" value="ECO:0007669"/>
    <property type="project" value="TreeGrafter"/>
</dbReference>
<dbReference type="InterPro" id="IPR045092">
    <property type="entry name" value="Rrp6-like"/>
</dbReference>
<dbReference type="GO" id="GO:0000176">
    <property type="term" value="C:nuclear exosome (RNase complex)"/>
    <property type="evidence" value="ECO:0007669"/>
    <property type="project" value="TreeGrafter"/>
</dbReference>
<evidence type="ECO:0000313" key="2">
    <source>
        <dbReference type="Proteomes" id="UP001163046"/>
    </source>
</evidence>
<dbReference type="GO" id="GO:0005730">
    <property type="term" value="C:nucleolus"/>
    <property type="evidence" value="ECO:0007669"/>
    <property type="project" value="TreeGrafter"/>
</dbReference>
<dbReference type="InterPro" id="IPR036397">
    <property type="entry name" value="RNaseH_sf"/>
</dbReference>
<dbReference type="Proteomes" id="UP001163046">
    <property type="component" value="Unassembled WGS sequence"/>
</dbReference>
<dbReference type="InterPro" id="IPR012337">
    <property type="entry name" value="RNaseH-like_sf"/>
</dbReference>
<reference evidence="1" key="1">
    <citation type="submission" date="2023-01" db="EMBL/GenBank/DDBJ databases">
        <title>Genome assembly of the deep-sea coral Lophelia pertusa.</title>
        <authorList>
            <person name="Herrera S."/>
            <person name="Cordes E."/>
        </authorList>
    </citation>
    <scope>NUCLEOTIDE SEQUENCE</scope>
    <source>
        <strain evidence="1">USNM1676648</strain>
        <tissue evidence="1">Polyp</tissue>
    </source>
</reference>
<dbReference type="GO" id="GO:0071040">
    <property type="term" value="P:nuclear polyadenylation-dependent antisense transcript catabolic process"/>
    <property type="evidence" value="ECO:0007669"/>
    <property type="project" value="TreeGrafter"/>
</dbReference>
<dbReference type="GO" id="GO:0003727">
    <property type="term" value="F:single-stranded RNA binding"/>
    <property type="evidence" value="ECO:0007669"/>
    <property type="project" value="TreeGrafter"/>
</dbReference>
<dbReference type="GO" id="GO:0071044">
    <property type="term" value="P:histone mRNA catabolic process"/>
    <property type="evidence" value="ECO:0007669"/>
    <property type="project" value="TreeGrafter"/>
</dbReference>
<name>A0A9X0CHL7_9CNID</name>
<dbReference type="GO" id="GO:0071051">
    <property type="term" value="P:poly(A)-dependent snoRNA 3'-end processing"/>
    <property type="evidence" value="ECO:0007669"/>
    <property type="project" value="TreeGrafter"/>
</dbReference>
<comment type="caution">
    <text evidence="1">The sequence shown here is derived from an EMBL/GenBank/DDBJ whole genome shotgun (WGS) entry which is preliminary data.</text>
</comment>
<protein>
    <submittedName>
        <fullName evidence="1">Exosome component 10</fullName>
    </submittedName>
</protein>
<dbReference type="SUPFAM" id="SSF53098">
    <property type="entry name" value="Ribonuclease H-like"/>
    <property type="match status" value="1"/>
</dbReference>
<sequence length="146" mass="16946">MAKNIQRPQLKFKDRIDNSSTPFIPIIKRKPNALRPLEINDPSTRSHPENLQVPSVIADFVHQERIKGLDGPAMNSTAHPYRHELEVFEPSLNQFKAWKEQLYEEFDKTSFTFVETTDQLHELSQHLSTVTEFAVDLEVYNNTLNV</sequence>
<dbReference type="GO" id="GO:0000467">
    <property type="term" value="P:exonucleolytic trimming to generate mature 3'-end of 5.8S rRNA from tricistronic rRNA transcript (SSU-rRNA, 5.8S rRNA, LSU-rRNA)"/>
    <property type="evidence" value="ECO:0007669"/>
    <property type="project" value="InterPro"/>
</dbReference>
<evidence type="ECO:0000313" key="1">
    <source>
        <dbReference type="EMBL" id="KAJ7350168.1"/>
    </source>
</evidence>
<dbReference type="PANTHER" id="PTHR12124:SF47">
    <property type="entry name" value="EXOSOME COMPONENT 10"/>
    <property type="match status" value="1"/>
</dbReference>
<keyword evidence="2" id="KW-1185">Reference proteome</keyword>
<proteinExistence type="predicted"/>
<dbReference type="GO" id="GO:0071037">
    <property type="term" value="P:nuclear polyadenylation-dependent snRNA catabolic process"/>
    <property type="evidence" value="ECO:0007669"/>
    <property type="project" value="TreeGrafter"/>
</dbReference>
<accession>A0A9X0CHL7</accession>
<organism evidence="1 2">
    <name type="scientific">Desmophyllum pertusum</name>
    <dbReference type="NCBI Taxonomy" id="174260"/>
    <lineage>
        <taxon>Eukaryota</taxon>
        <taxon>Metazoa</taxon>
        <taxon>Cnidaria</taxon>
        <taxon>Anthozoa</taxon>
        <taxon>Hexacorallia</taxon>
        <taxon>Scleractinia</taxon>
        <taxon>Caryophylliina</taxon>
        <taxon>Caryophylliidae</taxon>
        <taxon>Desmophyllum</taxon>
    </lineage>
</organism>
<dbReference type="OrthoDB" id="2250022at2759"/>
<dbReference type="GO" id="GO:0000175">
    <property type="term" value="F:3'-5'-RNA exonuclease activity"/>
    <property type="evidence" value="ECO:0007669"/>
    <property type="project" value="InterPro"/>
</dbReference>
<dbReference type="PANTHER" id="PTHR12124">
    <property type="entry name" value="POLYMYOSITIS/SCLERODERMA AUTOANTIGEN-RELATED"/>
    <property type="match status" value="1"/>
</dbReference>
<dbReference type="GO" id="GO:0071036">
    <property type="term" value="P:nuclear polyadenylation-dependent snoRNA catabolic process"/>
    <property type="evidence" value="ECO:0007669"/>
    <property type="project" value="TreeGrafter"/>
</dbReference>